<dbReference type="InterPro" id="IPR013766">
    <property type="entry name" value="Thioredoxin_domain"/>
</dbReference>
<dbReference type="PANTHER" id="PTHR42852:SF13">
    <property type="entry name" value="PROTEIN DIPZ"/>
    <property type="match status" value="1"/>
</dbReference>
<sequence>MKKTLKVAGFIALMLLSSAAGIWVYQSKQSDFITTDGTKYKWTSLEGNWVIINYFAPWCVPCLREMPELHSFNQNLPSNTYLFAINYDNLSKKELAKMLQKHNITLPVIQANKDTQLPMEKPPYLPATFIIGPDGEIKDTIMGEVSGAMLRARIQTLQTL</sequence>
<evidence type="ECO:0000256" key="2">
    <source>
        <dbReference type="SAM" id="SignalP"/>
    </source>
</evidence>
<keyword evidence="2" id="KW-0732">Signal</keyword>
<dbReference type="RefSeq" id="WP_163088075.1">
    <property type="nucleotide sequence ID" value="NZ_JAAAWN010000031.1"/>
</dbReference>
<keyword evidence="5" id="KW-1185">Reference proteome</keyword>
<dbReference type="CDD" id="cd02966">
    <property type="entry name" value="TlpA_like_family"/>
    <property type="match status" value="1"/>
</dbReference>
<organism evidence="4 5">
    <name type="scientific">Alteromonas profundi</name>
    <dbReference type="NCBI Taxonomy" id="2696062"/>
    <lineage>
        <taxon>Bacteria</taxon>
        <taxon>Pseudomonadati</taxon>
        <taxon>Pseudomonadota</taxon>
        <taxon>Gammaproteobacteria</taxon>
        <taxon>Alteromonadales</taxon>
        <taxon>Alteromonadaceae</taxon>
        <taxon>Alteromonas/Salinimonas group</taxon>
        <taxon>Alteromonas</taxon>
    </lineage>
</organism>
<feature type="domain" description="Thioredoxin" evidence="3">
    <location>
        <begin position="18"/>
        <end position="159"/>
    </location>
</feature>
<dbReference type="InterPro" id="IPR017937">
    <property type="entry name" value="Thioredoxin_CS"/>
</dbReference>
<keyword evidence="1" id="KW-0676">Redox-active center</keyword>
<dbReference type="InterPro" id="IPR050553">
    <property type="entry name" value="Thioredoxin_ResA/DsbE_sf"/>
</dbReference>
<comment type="caution">
    <text evidence="4">The sequence shown here is derived from an EMBL/GenBank/DDBJ whole genome shotgun (WGS) entry which is preliminary data.</text>
</comment>
<dbReference type="InterPro" id="IPR000866">
    <property type="entry name" value="AhpC/TSA"/>
</dbReference>
<evidence type="ECO:0000256" key="1">
    <source>
        <dbReference type="ARBA" id="ARBA00023284"/>
    </source>
</evidence>
<dbReference type="GO" id="GO:0015036">
    <property type="term" value="F:disulfide oxidoreductase activity"/>
    <property type="evidence" value="ECO:0007669"/>
    <property type="project" value="UniProtKB-ARBA"/>
</dbReference>
<reference evidence="4 5" key="1">
    <citation type="submission" date="2020-01" db="EMBL/GenBank/DDBJ databases">
        <authorList>
            <person name="Chen J."/>
            <person name="Zhu S."/>
            <person name="Yang J."/>
        </authorList>
    </citation>
    <scope>NUCLEOTIDE SEQUENCE [LARGE SCALE GENOMIC DNA]</scope>
    <source>
        <strain evidence="4 5">345S023</strain>
    </source>
</reference>
<evidence type="ECO:0000259" key="3">
    <source>
        <dbReference type="PROSITE" id="PS51352"/>
    </source>
</evidence>
<name>A0A7X5LP71_9ALTE</name>
<accession>A0A7X5LP71</accession>
<dbReference type="Pfam" id="PF00578">
    <property type="entry name" value="AhpC-TSA"/>
    <property type="match status" value="1"/>
</dbReference>
<gene>
    <name evidence="4" type="ORF">GTH32_17205</name>
</gene>
<dbReference type="Gene3D" id="3.40.30.10">
    <property type="entry name" value="Glutaredoxin"/>
    <property type="match status" value="1"/>
</dbReference>
<evidence type="ECO:0000313" key="5">
    <source>
        <dbReference type="Proteomes" id="UP000470213"/>
    </source>
</evidence>
<dbReference type="SUPFAM" id="SSF52833">
    <property type="entry name" value="Thioredoxin-like"/>
    <property type="match status" value="1"/>
</dbReference>
<dbReference type="PROSITE" id="PS51352">
    <property type="entry name" value="THIOREDOXIN_2"/>
    <property type="match status" value="1"/>
</dbReference>
<dbReference type="Proteomes" id="UP000470213">
    <property type="component" value="Unassembled WGS sequence"/>
</dbReference>
<dbReference type="InterPro" id="IPR036249">
    <property type="entry name" value="Thioredoxin-like_sf"/>
</dbReference>
<feature type="chain" id="PRO_5030535952" evidence="2">
    <location>
        <begin position="20"/>
        <end position="160"/>
    </location>
</feature>
<dbReference type="AlphaFoldDB" id="A0A7X5LP71"/>
<proteinExistence type="predicted"/>
<dbReference type="GO" id="GO:0016209">
    <property type="term" value="F:antioxidant activity"/>
    <property type="evidence" value="ECO:0007669"/>
    <property type="project" value="InterPro"/>
</dbReference>
<protein>
    <submittedName>
        <fullName evidence="4">Redoxin domain-containing protein</fullName>
    </submittedName>
</protein>
<dbReference type="PANTHER" id="PTHR42852">
    <property type="entry name" value="THIOL:DISULFIDE INTERCHANGE PROTEIN DSBE"/>
    <property type="match status" value="1"/>
</dbReference>
<feature type="signal peptide" evidence="2">
    <location>
        <begin position="1"/>
        <end position="19"/>
    </location>
</feature>
<dbReference type="EMBL" id="JAAAWN010000031">
    <property type="protein sequence ID" value="NDV92908.1"/>
    <property type="molecule type" value="Genomic_DNA"/>
</dbReference>
<evidence type="ECO:0000313" key="4">
    <source>
        <dbReference type="EMBL" id="NDV92908.1"/>
    </source>
</evidence>
<dbReference type="PROSITE" id="PS00194">
    <property type="entry name" value="THIOREDOXIN_1"/>
    <property type="match status" value="1"/>
</dbReference>